<reference evidence="1" key="1">
    <citation type="submission" date="2018-06" db="EMBL/GenBank/DDBJ databases">
        <authorList>
            <person name="Zhirakovskaya E."/>
        </authorList>
    </citation>
    <scope>NUCLEOTIDE SEQUENCE</scope>
</reference>
<protein>
    <submittedName>
        <fullName evidence="1">Uncharacterized protein</fullName>
    </submittedName>
</protein>
<organism evidence="1">
    <name type="scientific">hydrothermal vent metagenome</name>
    <dbReference type="NCBI Taxonomy" id="652676"/>
    <lineage>
        <taxon>unclassified sequences</taxon>
        <taxon>metagenomes</taxon>
        <taxon>ecological metagenomes</taxon>
    </lineage>
</organism>
<evidence type="ECO:0000313" key="1">
    <source>
        <dbReference type="EMBL" id="VAW21222.1"/>
    </source>
</evidence>
<name>A0A3B0U3X9_9ZZZZ</name>
<gene>
    <name evidence="1" type="ORF">MNBD_ALPHA11-1791</name>
</gene>
<proteinExistence type="predicted"/>
<sequence>MQRPKSLGKGIKMPDFCKIIALGTVLRHQKIQTRANLLLTETVSSPWIDILGAVRGLFFGVAPIL</sequence>
<accession>A0A3B0U3X9</accession>
<dbReference type="EMBL" id="UOEQ01000333">
    <property type="protein sequence ID" value="VAW21222.1"/>
    <property type="molecule type" value="Genomic_DNA"/>
</dbReference>
<dbReference type="AlphaFoldDB" id="A0A3B0U3X9"/>